<proteinExistence type="predicted"/>
<protein>
    <submittedName>
        <fullName evidence="2">Putative membrane protein</fullName>
    </submittedName>
</protein>
<dbReference type="KEGG" id="pnl:PNK_0038"/>
<gene>
    <name evidence="2" type="ORF">PNK_0038</name>
</gene>
<keyword evidence="1" id="KW-1133">Transmembrane helix</keyword>
<evidence type="ECO:0000256" key="1">
    <source>
        <dbReference type="SAM" id="Phobius"/>
    </source>
</evidence>
<dbReference type="Proteomes" id="UP000069902">
    <property type="component" value="Chromosome cPNK"/>
</dbReference>
<dbReference type="AlphaFoldDB" id="A0A0U5J9B9"/>
<dbReference type="PATRIC" id="fig|389348.3.peg.45"/>
<keyword evidence="3" id="KW-1185">Reference proteome</keyword>
<evidence type="ECO:0000313" key="2">
    <source>
        <dbReference type="EMBL" id="CUI15677.1"/>
    </source>
</evidence>
<keyword evidence="1" id="KW-0472">Membrane</keyword>
<reference evidence="3" key="1">
    <citation type="submission" date="2015-09" db="EMBL/GenBank/DDBJ databases">
        <authorList>
            <person name="Bertelli C."/>
        </authorList>
    </citation>
    <scope>NUCLEOTIDE SEQUENCE [LARGE SCALE GENOMIC DNA]</scope>
    <source>
        <strain evidence="3">KNic</strain>
    </source>
</reference>
<name>A0A0U5J9B9_9BACT</name>
<sequence>MVNAVSLASSYLPPMPHVQELRRAASLGALAAAALSSIALAYYHPDRWIQAAALTVSVQALTLPALIKKAKTDWLRPLLIASMLGTTCLLSGGMMASVFKHSAALLGTLRGARFTSTVNEFMWVSSLIGYGLPACQVIFDKMKELAQFSQWSDKLRHLKTHLEQEFGNRRGYLSQMVQGSLMLAILALPNLIQHCLISLCLLLRVDSVPSLLMMEASSTSRGIERLKEIMNTLKFLNRVADFFSISLADNVREAIHSQLKTALFQIDSERDLQKAFALLQNDLIPLIPSWQTPEQMIDLFQGEFLIVLNAKIEAFIQDIESDTGARNRLILDYEVFEQELQAFEQARTNRAPRQELLTRRDQLLPKLAQLRAASEKLLMSKQVWQNFFNFFQLVEEDALLRLTNPQRLMNFFEEHAPDFLRIRTIYHSLTGEINQRFQRCINLLVNEEEAEEAVSACLFLGAERCDFKIGDYQDLQRWLNIHSMPEIEDRLNAIGLQFEEDLYINGIIPRRGLIDKQAIKTNLKAYIDRHLERERKWTTRLYKSISQLRQTTPSLNAMVERIIQFTYAVYLKGLILLPVLLHPEAAALGCAIPPLAAVVRLSPFLERLSSREDMRVFISSARLCARLNLITITSSEFNRTTFDNGNWIARTRLVYWMAVATFLLNSSFGSFLEGVEIGKNLVNRFNA</sequence>
<keyword evidence="1" id="KW-0812">Transmembrane</keyword>
<organism evidence="2 3">
    <name type="scientific">Candidatus Protochlamydia naegleriophila</name>
    <dbReference type="NCBI Taxonomy" id="389348"/>
    <lineage>
        <taxon>Bacteria</taxon>
        <taxon>Pseudomonadati</taxon>
        <taxon>Chlamydiota</taxon>
        <taxon>Chlamydiia</taxon>
        <taxon>Parachlamydiales</taxon>
        <taxon>Parachlamydiaceae</taxon>
        <taxon>Candidatus Protochlamydia</taxon>
    </lineage>
</organism>
<dbReference type="RefSeq" id="WP_059059527.1">
    <property type="nucleotide sequence ID" value="NZ_LN879502.1"/>
</dbReference>
<feature type="transmembrane region" description="Helical" evidence="1">
    <location>
        <begin position="78"/>
        <end position="99"/>
    </location>
</feature>
<feature type="transmembrane region" description="Helical" evidence="1">
    <location>
        <begin position="24"/>
        <end position="42"/>
    </location>
</feature>
<dbReference type="EMBL" id="LN879502">
    <property type="protein sequence ID" value="CUI15677.1"/>
    <property type="molecule type" value="Genomic_DNA"/>
</dbReference>
<dbReference type="InParanoid" id="A0A0U5J9B9"/>
<evidence type="ECO:0000313" key="3">
    <source>
        <dbReference type="Proteomes" id="UP000069902"/>
    </source>
</evidence>
<accession>A0A0U5J9B9</accession>
<feature type="transmembrane region" description="Helical" evidence="1">
    <location>
        <begin position="48"/>
        <end position="66"/>
    </location>
</feature>